<dbReference type="Proteomes" id="UP000295063">
    <property type="component" value="Unassembled WGS sequence"/>
</dbReference>
<evidence type="ECO:0000313" key="1">
    <source>
        <dbReference type="EMBL" id="TCL39434.1"/>
    </source>
</evidence>
<evidence type="ECO:0000313" key="2">
    <source>
        <dbReference type="Proteomes" id="UP000295063"/>
    </source>
</evidence>
<gene>
    <name evidence="1" type="ORF">EV210_102350</name>
</gene>
<accession>A0A4V2Q900</accession>
<reference evidence="1 2" key="1">
    <citation type="submission" date="2019-03" db="EMBL/GenBank/DDBJ databases">
        <title>Genomic Encyclopedia of Type Strains, Phase IV (KMG-IV): sequencing the most valuable type-strain genomes for metagenomic binning, comparative biology and taxonomic classification.</title>
        <authorList>
            <person name="Goeker M."/>
        </authorList>
    </citation>
    <scope>NUCLEOTIDE SEQUENCE [LARGE SCALE GENOMIC DNA]</scope>
    <source>
        <strain evidence="1 2">DSM 15969</strain>
    </source>
</reference>
<protein>
    <submittedName>
        <fullName evidence="1">Uncharacterized protein</fullName>
    </submittedName>
</protein>
<dbReference type="AlphaFoldDB" id="A0A4V2Q900"/>
<name>A0A4V2Q900_9FIRM</name>
<keyword evidence="2" id="KW-1185">Reference proteome</keyword>
<proteinExistence type="predicted"/>
<comment type="caution">
    <text evidence="1">The sequence shown here is derived from an EMBL/GenBank/DDBJ whole genome shotgun (WGS) entry which is preliminary data.</text>
</comment>
<sequence length="69" mass="7753">MVGIHGGSLDGTRSFLWWRADAMNVAVIFNQRVGEVEYYPGMRGSEMNELYTPIRAIIDNAINECNSSQ</sequence>
<organism evidence="1 2">
    <name type="scientific">Anaerospora hongkongensis</name>
    <dbReference type="NCBI Taxonomy" id="244830"/>
    <lineage>
        <taxon>Bacteria</taxon>
        <taxon>Bacillati</taxon>
        <taxon>Bacillota</taxon>
        <taxon>Negativicutes</taxon>
        <taxon>Selenomonadales</taxon>
        <taxon>Sporomusaceae</taxon>
        <taxon>Anaerospora</taxon>
    </lineage>
</organism>
<dbReference type="EMBL" id="SLUI01000002">
    <property type="protein sequence ID" value="TCL39434.1"/>
    <property type="molecule type" value="Genomic_DNA"/>
</dbReference>